<dbReference type="Proteomes" id="UP000335636">
    <property type="component" value="Unassembled WGS sequence"/>
</dbReference>
<evidence type="ECO:0000259" key="1">
    <source>
        <dbReference type="Pfam" id="PF02872"/>
    </source>
</evidence>
<dbReference type="InterPro" id="IPR036907">
    <property type="entry name" value="5'-Nucleotdase_C_sf"/>
</dbReference>
<feature type="non-terminal residue" evidence="2">
    <location>
        <position position="54"/>
    </location>
</feature>
<dbReference type="GO" id="GO:0016787">
    <property type="term" value="F:hydrolase activity"/>
    <property type="evidence" value="ECO:0007669"/>
    <property type="project" value="InterPro"/>
</dbReference>
<organism evidence="2 3">
    <name type="scientific">Marmota monax</name>
    <name type="common">Woodchuck</name>
    <dbReference type="NCBI Taxonomy" id="9995"/>
    <lineage>
        <taxon>Eukaryota</taxon>
        <taxon>Metazoa</taxon>
        <taxon>Chordata</taxon>
        <taxon>Craniata</taxon>
        <taxon>Vertebrata</taxon>
        <taxon>Euteleostomi</taxon>
        <taxon>Mammalia</taxon>
        <taxon>Eutheria</taxon>
        <taxon>Euarchontoglires</taxon>
        <taxon>Glires</taxon>
        <taxon>Rodentia</taxon>
        <taxon>Sciuromorpha</taxon>
        <taxon>Sciuridae</taxon>
        <taxon>Xerinae</taxon>
        <taxon>Marmotini</taxon>
        <taxon>Marmota</taxon>
    </lineage>
</organism>
<protein>
    <recommendedName>
        <fullName evidence="1">5'-Nucleotidase C-terminal domain-containing protein</fullName>
    </recommendedName>
</protein>
<dbReference type="Pfam" id="PF02872">
    <property type="entry name" value="5_nucleotid_C"/>
    <property type="match status" value="1"/>
</dbReference>
<proteinExistence type="predicted"/>
<keyword evidence="3" id="KW-1185">Reference proteome</keyword>
<reference evidence="2" key="1">
    <citation type="submission" date="2019-04" db="EMBL/GenBank/DDBJ databases">
        <authorList>
            <person name="Alioto T."/>
            <person name="Alioto T."/>
        </authorList>
    </citation>
    <scope>NUCLEOTIDE SEQUENCE [LARGE SCALE GENOMIC DNA]</scope>
</reference>
<evidence type="ECO:0000313" key="2">
    <source>
        <dbReference type="EMBL" id="VTJ89861.1"/>
    </source>
</evidence>
<sequence>TLRSDRIHPVGNFTLHDLLAVLPIVDPVLVVRVTGAQLLEALENGVYKYPALDG</sequence>
<name>A0A5E4D9N4_MARMO</name>
<dbReference type="AlphaFoldDB" id="A0A5E4D9N4"/>
<evidence type="ECO:0000313" key="3">
    <source>
        <dbReference type="Proteomes" id="UP000335636"/>
    </source>
</evidence>
<gene>
    <name evidence="2" type="ORF">MONAX_5E004736</name>
</gene>
<dbReference type="InterPro" id="IPR008334">
    <property type="entry name" value="5'-Nucleotdase_C"/>
</dbReference>
<feature type="domain" description="5'-Nucleotidase C-terminal" evidence="1">
    <location>
        <begin position="3"/>
        <end position="50"/>
    </location>
</feature>
<accession>A0A5E4D9N4</accession>
<dbReference type="GO" id="GO:0009166">
    <property type="term" value="P:nucleotide catabolic process"/>
    <property type="evidence" value="ECO:0007669"/>
    <property type="project" value="InterPro"/>
</dbReference>
<dbReference type="SUPFAM" id="SSF55816">
    <property type="entry name" value="5'-nucleotidase (syn. UDP-sugar hydrolase), C-terminal domain"/>
    <property type="match status" value="1"/>
</dbReference>
<dbReference type="Gene3D" id="3.90.780.10">
    <property type="entry name" value="5'-Nucleotidase, C-terminal domain"/>
    <property type="match status" value="1"/>
</dbReference>
<feature type="non-terminal residue" evidence="2">
    <location>
        <position position="1"/>
    </location>
</feature>
<dbReference type="EMBL" id="CABDUW010003878">
    <property type="protein sequence ID" value="VTJ89861.1"/>
    <property type="molecule type" value="Genomic_DNA"/>
</dbReference>
<comment type="caution">
    <text evidence="2">The sequence shown here is derived from an EMBL/GenBank/DDBJ whole genome shotgun (WGS) entry which is preliminary data.</text>
</comment>